<reference evidence="1" key="1">
    <citation type="submission" date="2018-01" db="EMBL/GenBank/DDBJ databases">
        <authorList>
            <consortium name="Urmite Genomes"/>
        </authorList>
    </citation>
    <scope>NUCLEOTIDE SEQUENCE [LARGE SCALE GENOMIC DNA]</scope>
    <source>
        <strain evidence="1">AFP003</strain>
    </source>
</reference>
<comment type="caution">
    <text evidence="1">The sequence shown here is derived from an EMBL/GenBank/DDBJ whole genome shotgun (WGS) entry which is preliminary data.</text>
</comment>
<sequence length="168" mass="18423">MTEKDPLPDTPMTEAARRELLVKLALVPADSGLVETYWYGMDPVVEQVRSATRLGAELTVPILAGGEVAADVLRPWRVPTRGLVYAKELVDLSEFGLVEATAEEATLTVRVPADPTVWTTAAWWRRIRDTQRSDIITVDPVIALQDLSGGADLGDGAPQHLSDWIVHR</sequence>
<keyword evidence="2" id="KW-1185">Reference proteome</keyword>
<organism evidence="1 2">
    <name type="scientific">Mycobacterium ahvazicum</name>
    <dbReference type="NCBI Taxonomy" id="1964395"/>
    <lineage>
        <taxon>Bacteria</taxon>
        <taxon>Bacillati</taxon>
        <taxon>Actinomycetota</taxon>
        <taxon>Actinomycetes</taxon>
        <taxon>Mycobacteriales</taxon>
        <taxon>Mycobacteriaceae</taxon>
        <taxon>Mycobacterium</taxon>
        <taxon>Mycobacterium simiae complex</taxon>
    </lineage>
</organism>
<dbReference type="EMBL" id="FXEG02000003">
    <property type="protein sequence ID" value="SOX54597.1"/>
    <property type="molecule type" value="Genomic_DNA"/>
</dbReference>
<dbReference type="AlphaFoldDB" id="A0A2K4YCV6"/>
<accession>A0A2K4YCV6</accession>
<evidence type="ECO:0000313" key="1">
    <source>
        <dbReference type="EMBL" id="SOX54597.1"/>
    </source>
</evidence>
<gene>
    <name evidence="1" type="ORF">MAAFP003_3274</name>
</gene>
<protein>
    <submittedName>
        <fullName evidence="1">Uncharacterized protein</fullName>
    </submittedName>
</protein>
<dbReference type="Proteomes" id="UP000236318">
    <property type="component" value="Unassembled WGS sequence"/>
</dbReference>
<proteinExistence type="predicted"/>
<evidence type="ECO:0000313" key="2">
    <source>
        <dbReference type="Proteomes" id="UP000236318"/>
    </source>
</evidence>
<name>A0A2K4YCV6_9MYCO</name>